<dbReference type="EMBL" id="OK499992">
    <property type="protein sequence ID" value="UGO51119.1"/>
    <property type="molecule type" value="Genomic_DNA"/>
</dbReference>
<accession>A0AAE9CE81</accession>
<evidence type="ECO:0000313" key="1">
    <source>
        <dbReference type="EMBL" id="UGO51119.1"/>
    </source>
</evidence>
<keyword evidence="2" id="KW-1185">Reference proteome</keyword>
<reference evidence="1" key="1">
    <citation type="submission" date="2021-10" db="EMBL/GenBank/DDBJ databases">
        <authorList>
            <person name="Lavering E.D."/>
            <person name="James R."/>
            <person name="Fairholm J.D."/>
            <person name="Ogilvie B.H."/>
            <person name="Thurgood T.L."/>
            <person name="Robison R.A."/>
            <person name="Grose J.H."/>
        </authorList>
    </citation>
    <scope>NUCLEOTIDE SEQUENCE</scope>
</reference>
<name>A0AAE9CE81_9CAUD</name>
<organism evidence="1 2">
    <name type="scientific">Bacillus phage vB_BanS_Nate</name>
    <dbReference type="NCBI Taxonomy" id="2894788"/>
    <lineage>
        <taxon>Viruses</taxon>
        <taxon>Duplodnaviria</taxon>
        <taxon>Heunggongvirae</taxon>
        <taxon>Uroviricota</taxon>
        <taxon>Caudoviricetes</taxon>
        <taxon>Joanripponvirinae</taxon>
        <taxon>Natevirus</taxon>
        <taxon>Natevirus nate</taxon>
    </lineage>
</organism>
<sequence>MKLFFVDCYRNCLKVYELDVNKGKYNRAWHIGTENQSFKDSTIHLITLIVGEQPNQVIIDTNGLGAVIKEHFDTLLAKVDFIKKDEQNNIKYVQYMSAEEMIMFIKRVSSEGEQYETNQSN</sequence>
<protein>
    <submittedName>
        <fullName evidence="1">Uncharacterized protein</fullName>
    </submittedName>
</protein>
<proteinExistence type="predicted"/>
<gene>
    <name evidence="1" type="ORF">NATE_285</name>
</gene>
<evidence type="ECO:0000313" key="2">
    <source>
        <dbReference type="Proteomes" id="UP000827544"/>
    </source>
</evidence>
<dbReference type="Proteomes" id="UP000827544">
    <property type="component" value="Segment"/>
</dbReference>